<dbReference type="RefSeq" id="WP_193909635.1">
    <property type="nucleotide sequence ID" value="NZ_JADEXG010000046.1"/>
</dbReference>
<comment type="caution">
    <text evidence="1">The sequence shown here is derived from an EMBL/GenBank/DDBJ whole genome shotgun (WGS) entry which is preliminary data.</text>
</comment>
<name>A0A8J7AH67_9CYAN</name>
<gene>
    <name evidence="1" type="ORF">IQ241_17450</name>
</gene>
<dbReference type="AlphaFoldDB" id="A0A8J7AH67"/>
<sequence length="133" mass="14557">MFGTYQHSTLRIEVDATAGQISNSLTQAEQLQRWLWPQQLSATGPLTVGKRFESRLGLIVIQHRVEALTPQSICLLLSGGIDGFHAWHWGDGWVQSRLEGVSLLPLNLSQTLGLLRLRQFLVGSPAGAGLAQS</sequence>
<evidence type="ECO:0000313" key="1">
    <source>
        <dbReference type="EMBL" id="MBE9079061.1"/>
    </source>
</evidence>
<dbReference type="EMBL" id="JADEXG010000046">
    <property type="protein sequence ID" value="MBE9079061.1"/>
    <property type="molecule type" value="Genomic_DNA"/>
</dbReference>
<accession>A0A8J7AH67</accession>
<proteinExistence type="predicted"/>
<evidence type="ECO:0000313" key="2">
    <source>
        <dbReference type="Proteomes" id="UP000636505"/>
    </source>
</evidence>
<dbReference type="SUPFAM" id="SSF55961">
    <property type="entry name" value="Bet v1-like"/>
    <property type="match status" value="1"/>
</dbReference>
<reference evidence="1" key="1">
    <citation type="submission" date="2020-10" db="EMBL/GenBank/DDBJ databases">
        <authorList>
            <person name="Castelo-Branco R."/>
            <person name="Eusebio N."/>
            <person name="Adriana R."/>
            <person name="Vieira A."/>
            <person name="Brugerolle De Fraissinette N."/>
            <person name="Rezende De Castro R."/>
            <person name="Schneider M.P."/>
            <person name="Vasconcelos V."/>
            <person name="Leao P.N."/>
        </authorList>
    </citation>
    <scope>NUCLEOTIDE SEQUENCE</scope>
    <source>
        <strain evidence="1">LEGE 07310</strain>
    </source>
</reference>
<keyword evidence="2" id="KW-1185">Reference proteome</keyword>
<protein>
    <submittedName>
        <fullName evidence="1">Uncharacterized protein</fullName>
    </submittedName>
</protein>
<organism evidence="1 2">
    <name type="scientific">Vasconcelosia minhoensis LEGE 07310</name>
    <dbReference type="NCBI Taxonomy" id="915328"/>
    <lineage>
        <taxon>Bacteria</taxon>
        <taxon>Bacillati</taxon>
        <taxon>Cyanobacteriota</taxon>
        <taxon>Cyanophyceae</taxon>
        <taxon>Nodosilineales</taxon>
        <taxon>Cymatolegaceae</taxon>
        <taxon>Vasconcelosia</taxon>
        <taxon>Vasconcelosia minhoensis</taxon>
    </lineage>
</organism>
<dbReference type="Proteomes" id="UP000636505">
    <property type="component" value="Unassembled WGS sequence"/>
</dbReference>